<keyword evidence="1" id="KW-1133">Transmembrane helix</keyword>
<evidence type="ECO:0000313" key="3">
    <source>
        <dbReference type="Proteomes" id="UP001601059"/>
    </source>
</evidence>
<evidence type="ECO:0000313" key="2">
    <source>
        <dbReference type="EMBL" id="MFE8700803.1"/>
    </source>
</evidence>
<dbReference type="EMBL" id="JBIACK010000003">
    <property type="protein sequence ID" value="MFE8700803.1"/>
    <property type="molecule type" value="Genomic_DNA"/>
</dbReference>
<organism evidence="2 3">
    <name type="scientific">Cytobacillus spartinae</name>
    <dbReference type="NCBI Taxonomy" id="3299023"/>
    <lineage>
        <taxon>Bacteria</taxon>
        <taxon>Bacillati</taxon>
        <taxon>Bacillota</taxon>
        <taxon>Bacilli</taxon>
        <taxon>Bacillales</taxon>
        <taxon>Bacillaceae</taxon>
        <taxon>Cytobacillus</taxon>
    </lineage>
</organism>
<feature type="transmembrane region" description="Helical" evidence="1">
    <location>
        <begin position="7"/>
        <end position="27"/>
    </location>
</feature>
<name>A0ABW6KD26_9BACI</name>
<keyword evidence="1" id="KW-0472">Membrane</keyword>
<protein>
    <recommendedName>
        <fullName evidence="4">DUF3139 domain-containing protein</fullName>
    </recommendedName>
</protein>
<accession>A0ABW6KD26</accession>
<comment type="caution">
    <text evidence="2">The sequence shown here is derived from an EMBL/GenBank/DDBJ whole genome shotgun (WGS) entry which is preliminary data.</text>
</comment>
<sequence>MNKRRWIKWGVIVVPVILIVVFALSFVPHKVVNVEPTNVSKITIFNGNSGDIVEITDKSHIHHIISNLNAVTFQKGKPSFGYLGFSFRTTIFNKEGKEIKELIINSSDTIRYNGFFYKSEDYAIDYDFIESLMN</sequence>
<evidence type="ECO:0000256" key="1">
    <source>
        <dbReference type="SAM" id="Phobius"/>
    </source>
</evidence>
<gene>
    <name evidence="2" type="ORF">ACFYKX_09270</name>
</gene>
<keyword evidence="1" id="KW-0812">Transmembrane</keyword>
<dbReference type="RefSeq" id="WP_389360334.1">
    <property type="nucleotide sequence ID" value="NZ_JBIACK010000003.1"/>
</dbReference>
<reference evidence="2 3" key="1">
    <citation type="submission" date="2024-08" db="EMBL/GenBank/DDBJ databases">
        <title>Two novel Cytobacillus novel species.</title>
        <authorList>
            <person name="Liu G."/>
        </authorList>
    </citation>
    <scope>NUCLEOTIDE SEQUENCE [LARGE SCALE GENOMIC DNA]</scope>
    <source>
        <strain evidence="2 3">FJAT-54145</strain>
    </source>
</reference>
<proteinExistence type="predicted"/>
<evidence type="ECO:0008006" key="4">
    <source>
        <dbReference type="Google" id="ProtNLM"/>
    </source>
</evidence>
<dbReference type="Proteomes" id="UP001601059">
    <property type="component" value="Unassembled WGS sequence"/>
</dbReference>
<keyword evidence="3" id="KW-1185">Reference proteome</keyword>